<organism evidence="6">
    <name type="scientific">Drosophila persimilis</name>
    <name type="common">Fruit fly</name>
    <dbReference type="NCBI Taxonomy" id="7234"/>
    <lineage>
        <taxon>Eukaryota</taxon>
        <taxon>Metazoa</taxon>
        <taxon>Ecdysozoa</taxon>
        <taxon>Arthropoda</taxon>
        <taxon>Hexapoda</taxon>
        <taxon>Insecta</taxon>
        <taxon>Pterygota</taxon>
        <taxon>Neoptera</taxon>
        <taxon>Endopterygota</taxon>
        <taxon>Diptera</taxon>
        <taxon>Brachycera</taxon>
        <taxon>Muscomorpha</taxon>
        <taxon>Ephydroidea</taxon>
        <taxon>Drosophilidae</taxon>
        <taxon>Drosophila</taxon>
        <taxon>Sophophora</taxon>
    </lineage>
</organism>
<dbReference type="Proteomes" id="UP000008744">
    <property type="component" value="Unassembled WGS sequence"/>
</dbReference>
<dbReference type="AlphaFoldDB" id="B4GC76"/>
<dbReference type="EMBL" id="CH479181">
    <property type="protein sequence ID" value="EDW31394.1"/>
    <property type="molecule type" value="Genomic_DNA"/>
</dbReference>
<dbReference type="PANTHER" id="PTHR13847">
    <property type="entry name" value="SARCOSINE DEHYDROGENASE-RELATED"/>
    <property type="match status" value="1"/>
</dbReference>
<dbReference type="eggNOG" id="KOG2853">
    <property type="taxonomic scope" value="Eukaryota"/>
</dbReference>
<gene>
    <name evidence="5" type="primary">Dper\GL11114</name>
    <name evidence="5" type="ORF">Dper_GL11114</name>
</gene>
<dbReference type="GO" id="GO:0005739">
    <property type="term" value="C:mitochondrion"/>
    <property type="evidence" value="ECO:0007669"/>
    <property type="project" value="GOC"/>
</dbReference>
<reference evidence="5 6" key="1">
    <citation type="journal article" date="2007" name="Nature">
        <title>Evolution of genes and genomes on the Drosophila phylogeny.</title>
        <authorList>
            <consortium name="Drosophila 12 Genomes Consortium"/>
            <person name="Clark A.G."/>
            <person name="Eisen M.B."/>
            <person name="Smith D.R."/>
            <person name="Bergman C.M."/>
            <person name="Oliver B."/>
            <person name="Markow T.A."/>
            <person name="Kaufman T.C."/>
            <person name="Kellis M."/>
            <person name="Gelbart W."/>
            <person name="Iyer V.N."/>
            <person name="Pollard D.A."/>
            <person name="Sackton T.B."/>
            <person name="Larracuente A.M."/>
            <person name="Singh N.D."/>
            <person name="Abad J.P."/>
            <person name="Abt D.N."/>
            <person name="Adryan B."/>
            <person name="Aguade M."/>
            <person name="Akashi H."/>
            <person name="Anderson W.W."/>
            <person name="Aquadro C.F."/>
            <person name="Ardell D.H."/>
            <person name="Arguello R."/>
            <person name="Artieri C.G."/>
            <person name="Barbash D.A."/>
            <person name="Barker D."/>
            <person name="Barsanti P."/>
            <person name="Batterham P."/>
            <person name="Batzoglou S."/>
            <person name="Begun D."/>
            <person name="Bhutkar A."/>
            <person name="Blanco E."/>
            <person name="Bosak S.A."/>
            <person name="Bradley R.K."/>
            <person name="Brand A.D."/>
            <person name="Brent M.R."/>
            <person name="Brooks A.N."/>
            <person name="Brown R.H."/>
            <person name="Butlin R.K."/>
            <person name="Caggese C."/>
            <person name="Calvi B.R."/>
            <person name="Bernardo de Carvalho A."/>
            <person name="Caspi A."/>
            <person name="Castrezana S."/>
            <person name="Celniker S.E."/>
            <person name="Chang J.L."/>
            <person name="Chapple C."/>
            <person name="Chatterji S."/>
            <person name="Chinwalla A."/>
            <person name="Civetta A."/>
            <person name="Clifton S.W."/>
            <person name="Comeron J.M."/>
            <person name="Costello J.C."/>
            <person name="Coyne J.A."/>
            <person name="Daub J."/>
            <person name="David R.G."/>
            <person name="Delcher A.L."/>
            <person name="Delehaunty K."/>
            <person name="Do C.B."/>
            <person name="Ebling H."/>
            <person name="Edwards K."/>
            <person name="Eickbush T."/>
            <person name="Evans J.D."/>
            <person name="Filipski A."/>
            <person name="Findeiss S."/>
            <person name="Freyhult E."/>
            <person name="Fulton L."/>
            <person name="Fulton R."/>
            <person name="Garcia A.C."/>
            <person name="Gardiner A."/>
            <person name="Garfield D.A."/>
            <person name="Garvin B.E."/>
            <person name="Gibson G."/>
            <person name="Gilbert D."/>
            <person name="Gnerre S."/>
            <person name="Godfrey J."/>
            <person name="Good R."/>
            <person name="Gotea V."/>
            <person name="Gravely B."/>
            <person name="Greenberg A.J."/>
            <person name="Griffiths-Jones S."/>
            <person name="Gross S."/>
            <person name="Guigo R."/>
            <person name="Gustafson E.A."/>
            <person name="Haerty W."/>
            <person name="Hahn M.W."/>
            <person name="Halligan D.L."/>
            <person name="Halpern A.L."/>
            <person name="Halter G.M."/>
            <person name="Han M.V."/>
            <person name="Heger A."/>
            <person name="Hillier L."/>
            <person name="Hinrichs A.S."/>
            <person name="Holmes I."/>
            <person name="Hoskins R.A."/>
            <person name="Hubisz M.J."/>
            <person name="Hultmark D."/>
            <person name="Huntley M.A."/>
            <person name="Jaffe D.B."/>
            <person name="Jagadeeshan S."/>
            <person name="Jeck W.R."/>
            <person name="Johnson J."/>
            <person name="Jones C.D."/>
            <person name="Jordan W.C."/>
            <person name="Karpen G.H."/>
            <person name="Kataoka E."/>
            <person name="Keightley P.D."/>
            <person name="Kheradpour P."/>
            <person name="Kirkness E.F."/>
            <person name="Koerich L.B."/>
            <person name="Kristiansen K."/>
            <person name="Kudrna D."/>
            <person name="Kulathinal R.J."/>
            <person name="Kumar S."/>
            <person name="Kwok R."/>
            <person name="Lander E."/>
            <person name="Langley C.H."/>
            <person name="Lapoint R."/>
            <person name="Lazzaro B.P."/>
            <person name="Lee S.J."/>
            <person name="Levesque L."/>
            <person name="Li R."/>
            <person name="Lin C.F."/>
            <person name="Lin M.F."/>
            <person name="Lindblad-Toh K."/>
            <person name="Llopart A."/>
            <person name="Long M."/>
            <person name="Low L."/>
            <person name="Lozovsky E."/>
            <person name="Lu J."/>
            <person name="Luo M."/>
            <person name="Machado C.A."/>
            <person name="Makalowski W."/>
            <person name="Marzo M."/>
            <person name="Matsuda M."/>
            <person name="Matzkin L."/>
            <person name="McAllister B."/>
            <person name="McBride C.S."/>
            <person name="McKernan B."/>
            <person name="McKernan K."/>
            <person name="Mendez-Lago M."/>
            <person name="Minx P."/>
            <person name="Mollenhauer M.U."/>
            <person name="Montooth K."/>
            <person name="Mount S.M."/>
            <person name="Mu X."/>
            <person name="Myers E."/>
            <person name="Negre B."/>
            <person name="Newfeld S."/>
            <person name="Nielsen R."/>
            <person name="Noor M.A."/>
            <person name="O'Grady P."/>
            <person name="Pachter L."/>
            <person name="Papaceit M."/>
            <person name="Parisi M.J."/>
            <person name="Parisi M."/>
            <person name="Parts L."/>
            <person name="Pedersen J.S."/>
            <person name="Pesole G."/>
            <person name="Phillippy A.M."/>
            <person name="Ponting C.P."/>
            <person name="Pop M."/>
            <person name="Porcelli D."/>
            <person name="Powell J.R."/>
            <person name="Prohaska S."/>
            <person name="Pruitt K."/>
            <person name="Puig M."/>
            <person name="Quesneville H."/>
            <person name="Ram K.R."/>
            <person name="Rand D."/>
            <person name="Rasmussen M.D."/>
            <person name="Reed L.K."/>
            <person name="Reenan R."/>
            <person name="Reily A."/>
            <person name="Remington K.A."/>
            <person name="Rieger T.T."/>
            <person name="Ritchie M.G."/>
            <person name="Robin C."/>
            <person name="Rogers Y.H."/>
            <person name="Rohde C."/>
            <person name="Rozas J."/>
            <person name="Rubenfield M.J."/>
            <person name="Ruiz A."/>
            <person name="Russo S."/>
            <person name="Salzberg S.L."/>
            <person name="Sanchez-Gracia A."/>
            <person name="Saranga D.J."/>
            <person name="Sato H."/>
            <person name="Schaeffer S.W."/>
            <person name="Schatz M.C."/>
            <person name="Schlenke T."/>
            <person name="Schwartz R."/>
            <person name="Segarra C."/>
            <person name="Singh R.S."/>
            <person name="Sirot L."/>
            <person name="Sirota M."/>
            <person name="Sisneros N.B."/>
            <person name="Smith C.D."/>
            <person name="Smith T.F."/>
            <person name="Spieth J."/>
            <person name="Stage D.E."/>
            <person name="Stark A."/>
            <person name="Stephan W."/>
            <person name="Strausberg R.L."/>
            <person name="Strempel S."/>
            <person name="Sturgill D."/>
            <person name="Sutton G."/>
            <person name="Sutton G.G."/>
            <person name="Tao W."/>
            <person name="Teichmann S."/>
            <person name="Tobari Y.N."/>
            <person name="Tomimura Y."/>
            <person name="Tsolas J.M."/>
            <person name="Valente V.L."/>
            <person name="Venter E."/>
            <person name="Venter J.C."/>
            <person name="Vicario S."/>
            <person name="Vieira F.G."/>
            <person name="Vilella A.J."/>
            <person name="Villasante A."/>
            <person name="Walenz B."/>
            <person name="Wang J."/>
            <person name="Wasserman M."/>
            <person name="Watts T."/>
            <person name="Wilson D."/>
            <person name="Wilson R.K."/>
            <person name="Wing R.A."/>
            <person name="Wolfner M.F."/>
            <person name="Wong A."/>
            <person name="Wong G.K."/>
            <person name="Wu C.I."/>
            <person name="Wu G."/>
            <person name="Yamamoto D."/>
            <person name="Yang H.P."/>
            <person name="Yang S.P."/>
            <person name="Yorke J.A."/>
            <person name="Yoshida K."/>
            <person name="Zdobnov E."/>
            <person name="Zhang P."/>
            <person name="Zhang Y."/>
            <person name="Zimin A.V."/>
            <person name="Baldwin J."/>
            <person name="Abdouelleil A."/>
            <person name="Abdulkadir J."/>
            <person name="Abebe A."/>
            <person name="Abera B."/>
            <person name="Abreu J."/>
            <person name="Acer S.C."/>
            <person name="Aftuck L."/>
            <person name="Alexander A."/>
            <person name="An P."/>
            <person name="Anderson E."/>
            <person name="Anderson S."/>
            <person name="Arachi H."/>
            <person name="Azer M."/>
            <person name="Bachantsang P."/>
            <person name="Barry A."/>
            <person name="Bayul T."/>
            <person name="Berlin A."/>
            <person name="Bessette D."/>
            <person name="Bloom T."/>
            <person name="Blye J."/>
            <person name="Boguslavskiy L."/>
            <person name="Bonnet C."/>
            <person name="Boukhgalter B."/>
            <person name="Bourzgui I."/>
            <person name="Brown A."/>
            <person name="Cahill P."/>
            <person name="Channer S."/>
            <person name="Cheshatsang Y."/>
            <person name="Chuda L."/>
            <person name="Citroen M."/>
            <person name="Collymore A."/>
            <person name="Cooke P."/>
            <person name="Costello M."/>
            <person name="D'Aco K."/>
            <person name="Daza R."/>
            <person name="De Haan G."/>
            <person name="DeGray S."/>
            <person name="DeMaso C."/>
            <person name="Dhargay N."/>
            <person name="Dooley K."/>
            <person name="Dooley E."/>
            <person name="Doricent M."/>
            <person name="Dorje P."/>
            <person name="Dorjee K."/>
            <person name="Dupes A."/>
            <person name="Elong R."/>
            <person name="Falk J."/>
            <person name="Farina A."/>
            <person name="Faro S."/>
            <person name="Ferguson D."/>
            <person name="Fisher S."/>
            <person name="Foley C.D."/>
            <person name="Franke A."/>
            <person name="Friedrich D."/>
            <person name="Gadbois L."/>
            <person name="Gearin G."/>
            <person name="Gearin C.R."/>
            <person name="Giannoukos G."/>
            <person name="Goode T."/>
            <person name="Graham J."/>
            <person name="Grandbois E."/>
            <person name="Grewal S."/>
            <person name="Gyaltsen K."/>
            <person name="Hafez N."/>
            <person name="Hagos B."/>
            <person name="Hall J."/>
            <person name="Henson C."/>
            <person name="Hollinger A."/>
            <person name="Honan T."/>
            <person name="Huard M.D."/>
            <person name="Hughes L."/>
            <person name="Hurhula B."/>
            <person name="Husby M.E."/>
            <person name="Kamat A."/>
            <person name="Kanga B."/>
            <person name="Kashin S."/>
            <person name="Khazanovich D."/>
            <person name="Kisner P."/>
            <person name="Lance K."/>
            <person name="Lara M."/>
            <person name="Lee W."/>
            <person name="Lennon N."/>
            <person name="Letendre F."/>
            <person name="LeVine R."/>
            <person name="Lipovsky A."/>
            <person name="Liu X."/>
            <person name="Liu J."/>
            <person name="Liu S."/>
            <person name="Lokyitsang T."/>
            <person name="Lokyitsang Y."/>
            <person name="Lubonja R."/>
            <person name="Lui A."/>
            <person name="MacDonald P."/>
            <person name="Magnisalis V."/>
            <person name="Maru K."/>
            <person name="Matthews C."/>
            <person name="McCusker W."/>
            <person name="McDonough S."/>
            <person name="Mehta T."/>
            <person name="Meldrim J."/>
            <person name="Meneus L."/>
            <person name="Mihai O."/>
            <person name="Mihalev A."/>
            <person name="Mihova T."/>
            <person name="Mittelman R."/>
            <person name="Mlenga V."/>
            <person name="Montmayeur A."/>
            <person name="Mulrain L."/>
            <person name="Navidi A."/>
            <person name="Naylor J."/>
            <person name="Negash T."/>
            <person name="Nguyen T."/>
            <person name="Nguyen N."/>
            <person name="Nicol R."/>
            <person name="Norbu C."/>
            <person name="Norbu N."/>
            <person name="Novod N."/>
            <person name="O'Neill B."/>
            <person name="Osman S."/>
            <person name="Markiewicz E."/>
            <person name="Oyono O.L."/>
            <person name="Patti C."/>
            <person name="Phunkhang P."/>
            <person name="Pierre F."/>
            <person name="Priest M."/>
            <person name="Raghuraman S."/>
            <person name="Rege F."/>
            <person name="Reyes R."/>
            <person name="Rise C."/>
            <person name="Rogov P."/>
            <person name="Ross K."/>
            <person name="Ryan E."/>
            <person name="Settipalli S."/>
            <person name="Shea T."/>
            <person name="Sherpa N."/>
            <person name="Shi L."/>
            <person name="Shih D."/>
            <person name="Sparrow T."/>
            <person name="Spaulding J."/>
            <person name="Stalker J."/>
            <person name="Stange-Thomann N."/>
            <person name="Stavropoulos S."/>
            <person name="Stone C."/>
            <person name="Strader C."/>
            <person name="Tesfaye S."/>
            <person name="Thomson T."/>
            <person name="Thoulutsang Y."/>
            <person name="Thoulutsang D."/>
            <person name="Topham K."/>
            <person name="Topping I."/>
            <person name="Tsamla T."/>
            <person name="Vassiliev H."/>
            <person name="Vo A."/>
            <person name="Wangchuk T."/>
            <person name="Wangdi T."/>
            <person name="Weiand M."/>
            <person name="Wilkinson J."/>
            <person name="Wilson A."/>
            <person name="Yadav S."/>
            <person name="Young G."/>
            <person name="Yu Q."/>
            <person name="Zembek L."/>
            <person name="Zhong D."/>
            <person name="Zimmer A."/>
            <person name="Zwirko Z."/>
            <person name="Jaffe D.B."/>
            <person name="Alvarez P."/>
            <person name="Brockman W."/>
            <person name="Butler J."/>
            <person name="Chin C."/>
            <person name="Gnerre S."/>
            <person name="Grabherr M."/>
            <person name="Kleber M."/>
            <person name="Mauceli E."/>
            <person name="MacCallum I."/>
        </authorList>
    </citation>
    <scope>NUCLEOTIDE SEQUENCE [LARGE SCALE GENOMIC DNA]</scope>
    <source>
        <strain evidence="6">MSH-3 / Tucson 14011-0111.49</strain>
    </source>
</reference>
<dbReference type="InterPro" id="IPR036188">
    <property type="entry name" value="FAD/NAD-bd_sf"/>
</dbReference>
<feature type="domain" description="FAD dependent oxidoreductase" evidence="4">
    <location>
        <begin position="34"/>
        <end position="164"/>
    </location>
</feature>
<evidence type="ECO:0000313" key="6">
    <source>
        <dbReference type="Proteomes" id="UP000008744"/>
    </source>
</evidence>
<dbReference type="SUPFAM" id="SSF51905">
    <property type="entry name" value="FAD/NAD(P)-binding domain"/>
    <property type="match status" value="1"/>
</dbReference>
<dbReference type="Pfam" id="PF01266">
    <property type="entry name" value="DAO"/>
    <property type="match status" value="1"/>
</dbReference>
<dbReference type="PhylomeDB" id="B4GC76"/>
<dbReference type="OrthoDB" id="424974at2759"/>
<dbReference type="STRING" id="7234.B4GC76"/>
<dbReference type="GO" id="GO:0016491">
    <property type="term" value="F:oxidoreductase activity"/>
    <property type="evidence" value="ECO:0007669"/>
    <property type="project" value="UniProtKB-KW"/>
</dbReference>
<comment type="function">
    <text evidence="3">Required for the assembly of the mitochondrial membrane respiratory chain NADH dehydrogenase (Complex I). Involved in mid-late stages of complex I assembly.</text>
</comment>
<dbReference type="Gene3D" id="3.30.9.10">
    <property type="entry name" value="D-Amino Acid Oxidase, subunit A, domain 2"/>
    <property type="match status" value="1"/>
</dbReference>
<proteinExistence type="predicted"/>
<evidence type="ECO:0000256" key="3">
    <source>
        <dbReference type="ARBA" id="ARBA00046185"/>
    </source>
</evidence>
<evidence type="ECO:0000256" key="2">
    <source>
        <dbReference type="ARBA" id="ARBA00039785"/>
    </source>
</evidence>
<accession>B4GC76</accession>
<evidence type="ECO:0000313" key="5">
    <source>
        <dbReference type="EMBL" id="EDW31394.1"/>
    </source>
</evidence>
<dbReference type="OMA" id="ARSNSCI"/>
<dbReference type="Gene3D" id="3.50.50.60">
    <property type="entry name" value="FAD/NAD(P)-binding domain"/>
    <property type="match status" value="1"/>
</dbReference>
<dbReference type="InterPro" id="IPR006076">
    <property type="entry name" value="FAD-dep_OxRdtase"/>
</dbReference>
<dbReference type="KEGG" id="dpe:6591123"/>
<keyword evidence="1" id="KW-0560">Oxidoreductase</keyword>
<name>B4GC76_DROPE</name>
<dbReference type="HOGENOM" id="CLU_1572267_0_0_1"/>
<evidence type="ECO:0000259" key="4">
    <source>
        <dbReference type="Pfam" id="PF01266"/>
    </source>
</evidence>
<keyword evidence="6" id="KW-1185">Reference proteome</keyword>
<dbReference type="GO" id="GO:0032981">
    <property type="term" value="P:mitochondrial respiratory chain complex I assembly"/>
    <property type="evidence" value="ECO:0007669"/>
    <property type="project" value="TreeGrafter"/>
</dbReference>
<sequence length="170" mass="18583">MLPLGRVLRAVGSLQQFRCLCSKAYGDALPSSCDVLIIGGGGMGASSAFWLTSKARQRGKKLNVLVVERDHGYSKASTVLSVGGVRQQFSLAENIQMGLYGHDFIMNSQKHLGDVDLCFQPHGYLIMATSQGAEILTRNSKLQNELGARNKLLGPEALRKQFPWLCTEQN</sequence>
<protein>
    <recommendedName>
        <fullName evidence="2">FAD-dependent oxidoreductase domain-containing protein 1</fullName>
    </recommendedName>
</protein>
<evidence type="ECO:0000256" key="1">
    <source>
        <dbReference type="ARBA" id="ARBA00023002"/>
    </source>
</evidence>
<dbReference type="PANTHER" id="PTHR13847:SF287">
    <property type="entry name" value="FAD-DEPENDENT OXIDOREDUCTASE DOMAIN-CONTAINING PROTEIN 1"/>
    <property type="match status" value="1"/>
</dbReference>